<evidence type="ECO:0000313" key="2">
    <source>
        <dbReference type="Proteomes" id="UP000307217"/>
    </source>
</evidence>
<gene>
    <name evidence="1" type="ORF">CWC19_09590</name>
</gene>
<organism evidence="1 2">
    <name type="scientific">Pseudoalteromonas aurantia</name>
    <dbReference type="NCBI Taxonomy" id="43654"/>
    <lineage>
        <taxon>Bacteria</taxon>
        <taxon>Pseudomonadati</taxon>
        <taxon>Pseudomonadota</taxon>
        <taxon>Gammaproteobacteria</taxon>
        <taxon>Alteromonadales</taxon>
        <taxon>Pseudoalteromonadaceae</taxon>
        <taxon>Pseudoalteromonas</taxon>
    </lineage>
</organism>
<dbReference type="RefSeq" id="WP_138591674.1">
    <property type="nucleotide sequence ID" value="NZ_PNBX01000037.1"/>
</dbReference>
<dbReference type="AlphaFoldDB" id="A0A5S3V9Q6"/>
<proteinExistence type="predicted"/>
<accession>A0A5S3V9Q6</accession>
<comment type="caution">
    <text evidence="1">The sequence shown here is derived from an EMBL/GenBank/DDBJ whole genome shotgun (WGS) entry which is preliminary data.</text>
</comment>
<sequence>MTDRFTHIEAIKAVVFFGEQRNDAFSALLQFEQSQIVYTVTNADLTSVLQRVLSLEINCDDLALWANLLEIRGDIDHTQVEGALYALANPDQMGALTMDKVSKLIALIDK</sequence>
<dbReference type="Proteomes" id="UP000307217">
    <property type="component" value="Unassembled WGS sequence"/>
</dbReference>
<dbReference type="EMBL" id="PNBX01000037">
    <property type="protein sequence ID" value="TMO68432.1"/>
    <property type="molecule type" value="Genomic_DNA"/>
</dbReference>
<reference evidence="2" key="2">
    <citation type="submission" date="2019-06" db="EMBL/GenBank/DDBJ databases">
        <title>Co-occurence of chitin degradation, pigmentation and bioactivity in marine Pseudoalteromonas.</title>
        <authorList>
            <person name="Sonnenschein E.C."/>
            <person name="Bech P.K."/>
        </authorList>
    </citation>
    <scope>NUCLEOTIDE SEQUENCE [LARGE SCALE GENOMIC DNA]</scope>
    <source>
        <strain evidence="2">S3790</strain>
    </source>
</reference>
<reference evidence="1 2" key="1">
    <citation type="submission" date="2018-01" db="EMBL/GenBank/DDBJ databases">
        <authorList>
            <person name="Paulsen S."/>
            <person name="Gram L.K."/>
        </authorList>
    </citation>
    <scope>NUCLEOTIDE SEQUENCE [LARGE SCALE GENOMIC DNA]</scope>
    <source>
        <strain evidence="1 2">S3790</strain>
    </source>
</reference>
<protein>
    <submittedName>
        <fullName evidence="1">Uncharacterized protein</fullName>
    </submittedName>
</protein>
<evidence type="ECO:0000313" key="1">
    <source>
        <dbReference type="EMBL" id="TMO68432.1"/>
    </source>
</evidence>
<dbReference type="OrthoDB" id="7595800at2"/>
<name>A0A5S3V9Q6_9GAMM</name>